<comment type="caution">
    <text evidence="2">The sequence shown here is derived from an EMBL/GenBank/DDBJ whole genome shotgun (WGS) entry which is preliminary data.</text>
</comment>
<feature type="compositionally biased region" description="Basic residues" evidence="1">
    <location>
        <begin position="1"/>
        <end position="11"/>
    </location>
</feature>
<keyword evidence="3" id="KW-1185">Reference proteome</keyword>
<evidence type="ECO:0000313" key="3">
    <source>
        <dbReference type="Proteomes" id="UP001367508"/>
    </source>
</evidence>
<accession>A0AAN9Q754</accession>
<protein>
    <submittedName>
        <fullName evidence="2">Uncharacterized protein</fullName>
    </submittedName>
</protein>
<organism evidence="2 3">
    <name type="scientific">Canavalia gladiata</name>
    <name type="common">Sword bean</name>
    <name type="synonym">Dolichos gladiatus</name>
    <dbReference type="NCBI Taxonomy" id="3824"/>
    <lineage>
        <taxon>Eukaryota</taxon>
        <taxon>Viridiplantae</taxon>
        <taxon>Streptophyta</taxon>
        <taxon>Embryophyta</taxon>
        <taxon>Tracheophyta</taxon>
        <taxon>Spermatophyta</taxon>
        <taxon>Magnoliopsida</taxon>
        <taxon>eudicotyledons</taxon>
        <taxon>Gunneridae</taxon>
        <taxon>Pentapetalae</taxon>
        <taxon>rosids</taxon>
        <taxon>fabids</taxon>
        <taxon>Fabales</taxon>
        <taxon>Fabaceae</taxon>
        <taxon>Papilionoideae</taxon>
        <taxon>50 kb inversion clade</taxon>
        <taxon>NPAAA clade</taxon>
        <taxon>indigoferoid/millettioid clade</taxon>
        <taxon>Phaseoleae</taxon>
        <taxon>Canavalia</taxon>
    </lineage>
</organism>
<evidence type="ECO:0000313" key="2">
    <source>
        <dbReference type="EMBL" id="KAK7324004.1"/>
    </source>
</evidence>
<gene>
    <name evidence="2" type="ORF">VNO77_27509</name>
</gene>
<proteinExistence type="predicted"/>
<feature type="region of interest" description="Disordered" evidence="1">
    <location>
        <begin position="1"/>
        <end position="21"/>
    </location>
</feature>
<dbReference type="EMBL" id="JAYMYQ010000006">
    <property type="protein sequence ID" value="KAK7324004.1"/>
    <property type="molecule type" value="Genomic_DNA"/>
</dbReference>
<evidence type="ECO:0000256" key="1">
    <source>
        <dbReference type="SAM" id="MobiDB-lite"/>
    </source>
</evidence>
<dbReference type="Proteomes" id="UP001367508">
    <property type="component" value="Unassembled WGS sequence"/>
</dbReference>
<name>A0AAN9Q754_CANGL</name>
<reference evidence="2 3" key="1">
    <citation type="submission" date="2024-01" db="EMBL/GenBank/DDBJ databases">
        <title>The genomes of 5 underutilized Papilionoideae crops provide insights into root nodulation and disease resistanc.</title>
        <authorList>
            <person name="Jiang F."/>
        </authorList>
    </citation>
    <scope>NUCLEOTIDE SEQUENCE [LARGE SCALE GENOMIC DNA]</scope>
    <source>
        <strain evidence="2">LVBAO_FW01</strain>
        <tissue evidence="2">Leaves</tissue>
    </source>
</reference>
<dbReference type="AlphaFoldDB" id="A0AAN9Q754"/>
<sequence>MDQVVGKHRQSTFKGEVPKSAPKIGLSHPKVFITGSSAEALEVHLITKHRYCTIRGLKNQKTSDPELLPYQVLHVPSPLMTSPKSISNFGHHSNQSKGSVLGPLSTSLLLSLVASDFTSQDLFSNSSAATSSGISKTVDIIDTNS</sequence>